<dbReference type="Pfam" id="PF26035">
    <property type="entry name" value="DUF8010"/>
    <property type="match status" value="1"/>
</dbReference>
<dbReference type="EMBL" id="JAVDXZ010000001">
    <property type="protein sequence ID" value="MDR7330127.1"/>
    <property type="molecule type" value="Genomic_DNA"/>
</dbReference>
<dbReference type="Pfam" id="PF26572">
    <property type="entry name" value="DUF8185"/>
    <property type="match status" value="1"/>
</dbReference>
<dbReference type="InterPro" id="IPR058498">
    <property type="entry name" value="DUF8185"/>
</dbReference>
<evidence type="ECO:0000259" key="1">
    <source>
        <dbReference type="Pfam" id="PF26035"/>
    </source>
</evidence>
<accession>A0ABU1ZYX2</accession>
<name>A0ABU1ZYX2_9CORY</name>
<comment type="caution">
    <text evidence="3">The sequence shown here is derived from an EMBL/GenBank/DDBJ whole genome shotgun (WGS) entry which is preliminary data.</text>
</comment>
<evidence type="ECO:0000313" key="4">
    <source>
        <dbReference type="Proteomes" id="UP001180840"/>
    </source>
</evidence>
<organism evidence="3 4">
    <name type="scientific">Corynebacterium guangdongense</name>
    <dbReference type="NCBI Taxonomy" id="1783348"/>
    <lineage>
        <taxon>Bacteria</taxon>
        <taxon>Bacillati</taxon>
        <taxon>Actinomycetota</taxon>
        <taxon>Actinomycetes</taxon>
        <taxon>Mycobacteriales</taxon>
        <taxon>Corynebacteriaceae</taxon>
        <taxon>Corynebacterium</taxon>
    </lineage>
</organism>
<evidence type="ECO:0000259" key="2">
    <source>
        <dbReference type="Pfam" id="PF26572"/>
    </source>
</evidence>
<reference evidence="3" key="1">
    <citation type="submission" date="2023-07" db="EMBL/GenBank/DDBJ databases">
        <title>Sequencing the genomes of 1000 actinobacteria strains.</title>
        <authorList>
            <person name="Klenk H.-P."/>
        </authorList>
    </citation>
    <scope>NUCLEOTIDE SEQUENCE</scope>
    <source>
        <strain evidence="3">DSM 107476</strain>
    </source>
</reference>
<dbReference type="PIRSF" id="PIRSF012637">
    <property type="entry name" value="UCP012637"/>
    <property type="match status" value="1"/>
</dbReference>
<keyword evidence="4" id="KW-1185">Reference proteome</keyword>
<evidence type="ECO:0000313" key="3">
    <source>
        <dbReference type="EMBL" id="MDR7330127.1"/>
    </source>
</evidence>
<proteinExistence type="predicted"/>
<dbReference type="RefSeq" id="WP_290195543.1">
    <property type="nucleotide sequence ID" value="NZ_CP047654.1"/>
</dbReference>
<protein>
    <submittedName>
        <fullName evidence="3">Uncharacterized protein</fullName>
    </submittedName>
</protein>
<gene>
    <name evidence="3" type="ORF">J2S39_001803</name>
</gene>
<dbReference type="InterPro" id="IPR016601">
    <property type="entry name" value="UCP012637"/>
</dbReference>
<feature type="domain" description="DUF8185" evidence="2">
    <location>
        <begin position="97"/>
        <end position="206"/>
    </location>
</feature>
<dbReference type="Proteomes" id="UP001180840">
    <property type="component" value="Unassembled WGS sequence"/>
</dbReference>
<feature type="domain" description="DUF8010" evidence="1">
    <location>
        <begin position="1"/>
        <end position="94"/>
    </location>
</feature>
<dbReference type="InterPro" id="IPR058323">
    <property type="entry name" value="DUF8010"/>
</dbReference>
<sequence length="213" mass="22547">MPVESLRVTDGAAGLRALVGRAADLDASASARFRDRGDGSIDVFVTTPFDVVASRRVLGEVSRDGAVVAATDLFDALQSGAAETGPARDPNWPGSLPPLKNYEELDTLPVSVVRSLADEGQALARQFSGPMGPPASLLNQTVITVEHEQTGTTVEIPMRMIFTCTSLGLIPGFSAPMDIPRHIRVSAAGRWVRLDAPFGTVYRSTGLGNVLVF</sequence>